<dbReference type="SUPFAM" id="SSF51306">
    <property type="entry name" value="LexA/Signal peptidase"/>
    <property type="match status" value="1"/>
</dbReference>
<evidence type="ECO:0000259" key="11">
    <source>
        <dbReference type="Pfam" id="PF10502"/>
    </source>
</evidence>
<evidence type="ECO:0000256" key="8">
    <source>
        <dbReference type="ARBA" id="ARBA00022989"/>
    </source>
</evidence>
<keyword evidence="13" id="KW-1185">Reference proteome</keyword>
<sequence length="109" mass="11973">MPLYAAAVPLTLHLEVSPEEPKVCLVKRLIALQGDWVSVPGTYDITQVPKGHCWVEGDNPMVSSDSKAFGPVPLALLEGRVTHVIWPPTRAGRVESRVPEGRVLLRRTL</sequence>
<dbReference type="PRINTS" id="PR00727">
    <property type="entry name" value="LEADERPTASE"/>
</dbReference>
<dbReference type="InterPro" id="IPR037730">
    <property type="entry name" value="IMP2"/>
</dbReference>
<accession>A0A388KQ27</accession>
<evidence type="ECO:0000256" key="3">
    <source>
        <dbReference type="ARBA" id="ARBA00013650"/>
    </source>
</evidence>
<dbReference type="GO" id="GO:0006627">
    <property type="term" value="P:protein processing involved in protein targeting to mitochondrion"/>
    <property type="evidence" value="ECO:0007669"/>
    <property type="project" value="InterPro"/>
</dbReference>
<evidence type="ECO:0000256" key="5">
    <source>
        <dbReference type="ARBA" id="ARBA00022692"/>
    </source>
</evidence>
<dbReference type="Gramene" id="GBG72033">
    <property type="protein sequence ID" value="GBG72033"/>
    <property type="gene ID" value="CBR_g10968"/>
</dbReference>
<evidence type="ECO:0000256" key="4">
    <source>
        <dbReference type="ARBA" id="ARBA00022670"/>
    </source>
</evidence>
<reference evidence="12 13" key="1">
    <citation type="journal article" date="2018" name="Cell">
        <title>The Chara Genome: Secondary Complexity and Implications for Plant Terrestrialization.</title>
        <authorList>
            <person name="Nishiyama T."/>
            <person name="Sakayama H."/>
            <person name="Vries J.D."/>
            <person name="Buschmann H."/>
            <person name="Saint-Marcoux D."/>
            <person name="Ullrich K.K."/>
            <person name="Haas F.B."/>
            <person name="Vanderstraeten L."/>
            <person name="Becker D."/>
            <person name="Lang D."/>
            <person name="Vosolsobe S."/>
            <person name="Rombauts S."/>
            <person name="Wilhelmsson P.K.I."/>
            <person name="Janitza P."/>
            <person name="Kern R."/>
            <person name="Heyl A."/>
            <person name="Rumpler F."/>
            <person name="Villalobos L.I.A.C."/>
            <person name="Clay J.M."/>
            <person name="Skokan R."/>
            <person name="Toyoda A."/>
            <person name="Suzuki Y."/>
            <person name="Kagoshima H."/>
            <person name="Schijlen E."/>
            <person name="Tajeshwar N."/>
            <person name="Catarino B."/>
            <person name="Hetherington A.J."/>
            <person name="Saltykova A."/>
            <person name="Bonnot C."/>
            <person name="Breuninger H."/>
            <person name="Symeonidi A."/>
            <person name="Radhakrishnan G.V."/>
            <person name="Van Nieuwerburgh F."/>
            <person name="Deforce D."/>
            <person name="Chang C."/>
            <person name="Karol K.G."/>
            <person name="Hedrich R."/>
            <person name="Ulvskov P."/>
            <person name="Glockner G."/>
            <person name="Delwiche C.F."/>
            <person name="Petrasek J."/>
            <person name="Van de Peer Y."/>
            <person name="Friml J."/>
            <person name="Beilby M."/>
            <person name="Dolan L."/>
            <person name="Kohara Y."/>
            <person name="Sugano S."/>
            <person name="Fujiyama A."/>
            <person name="Delaux P.-M."/>
            <person name="Quint M."/>
            <person name="TheiBen G."/>
            <person name="Hagemann M."/>
            <person name="Harholt J."/>
            <person name="Dunand C."/>
            <person name="Zachgo S."/>
            <person name="Langdale J."/>
            <person name="Maumus F."/>
            <person name="Straeten D.V.D."/>
            <person name="Gould S.B."/>
            <person name="Rensing S.A."/>
        </authorList>
    </citation>
    <scope>NUCLEOTIDE SEQUENCE [LARGE SCALE GENOMIC DNA]</scope>
    <source>
        <strain evidence="12 13">S276</strain>
    </source>
</reference>
<comment type="subcellular location">
    <subcellularLocation>
        <location evidence="1">Mitochondrion inner membrane</location>
        <topology evidence="1">Single-pass membrane protein</topology>
    </subcellularLocation>
</comment>
<keyword evidence="9" id="KW-0496">Mitochondrion</keyword>
<evidence type="ECO:0000256" key="10">
    <source>
        <dbReference type="ARBA" id="ARBA00023136"/>
    </source>
</evidence>
<dbReference type="OMA" id="MHPTMTG"/>
<keyword evidence="4" id="KW-0645">Protease</keyword>
<keyword evidence="6" id="KW-0999">Mitochondrion inner membrane</keyword>
<dbReference type="Proteomes" id="UP000265515">
    <property type="component" value="Unassembled WGS sequence"/>
</dbReference>
<evidence type="ECO:0000256" key="9">
    <source>
        <dbReference type="ARBA" id="ARBA00023128"/>
    </source>
</evidence>
<feature type="domain" description="Peptidase S26" evidence="11">
    <location>
        <begin position="46"/>
        <end position="86"/>
    </location>
</feature>
<evidence type="ECO:0000256" key="6">
    <source>
        <dbReference type="ARBA" id="ARBA00022792"/>
    </source>
</evidence>
<dbReference type="InterPro" id="IPR019533">
    <property type="entry name" value="Peptidase_S26"/>
</dbReference>
<evidence type="ECO:0000256" key="7">
    <source>
        <dbReference type="ARBA" id="ARBA00022801"/>
    </source>
</evidence>
<evidence type="ECO:0000256" key="2">
    <source>
        <dbReference type="ARBA" id="ARBA00007066"/>
    </source>
</evidence>
<comment type="similarity">
    <text evidence="2">Belongs to the peptidase S26 family. IMP2 subfamily.</text>
</comment>
<keyword evidence="7" id="KW-0378">Hydrolase</keyword>
<dbReference type="CDD" id="cd06530">
    <property type="entry name" value="S26_SPase_I"/>
    <property type="match status" value="1"/>
</dbReference>
<dbReference type="InterPro" id="IPR036286">
    <property type="entry name" value="LexA/Signal_pep-like_sf"/>
</dbReference>
<gene>
    <name evidence="12" type="ORF">CBR_g10968</name>
</gene>
<dbReference type="STRING" id="69332.A0A388KQ27"/>
<dbReference type="PANTHER" id="PTHR46041">
    <property type="entry name" value="MITOCHONDRIAL INNER MEMBRANE PROTEASE SUBUNIT 2"/>
    <property type="match status" value="1"/>
</dbReference>
<protein>
    <recommendedName>
        <fullName evidence="3">Mitochondrial inner membrane protease subunit 2</fullName>
    </recommendedName>
</protein>
<dbReference type="OrthoDB" id="9996127at2759"/>
<dbReference type="Gene3D" id="2.10.109.10">
    <property type="entry name" value="Umud Fragment, subunit A"/>
    <property type="match status" value="1"/>
</dbReference>
<evidence type="ECO:0000313" key="13">
    <source>
        <dbReference type="Proteomes" id="UP000265515"/>
    </source>
</evidence>
<keyword evidence="8" id="KW-1133">Transmembrane helix</keyword>
<dbReference type="GO" id="GO:0042720">
    <property type="term" value="C:mitochondrial inner membrane peptidase complex"/>
    <property type="evidence" value="ECO:0007669"/>
    <property type="project" value="InterPro"/>
</dbReference>
<evidence type="ECO:0000313" key="12">
    <source>
        <dbReference type="EMBL" id="GBG72033.1"/>
    </source>
</evidence>
<dbReference type="GO" id="GO:0006465">
    <property type="term" value="P:signal peptide processing"/>
    <property type="evidence" value="ECO:0007669"/>
    <property type="project" value="InterPro"/>
</dbReference>
<dbReference type="PANTHER" id="PTHR46041:SF2">
    <property type="entry name" value="MITOCHONDRIAL INNER MEMBRANE PROTEASE SUBUNIT 2"/>
    <property type="match status" value="1"/>
</dbReference>
<keyword evidence="5" id="KW-0812">Transmembrane</keyword>
<comment type="caution">
    <text evidence="12">The sequence shown here is derived from an EMBL/GenBank/DDBJ whole genome shotgun (WGS) entry which is preliminary data.</text>
</comment>
<dbReference type="InterPro" id="IPR000223">
    <property type="entry name" value="Pept_S26A_signal_pept_1"/>
</dbReference>
<dbReference type="AlphaFoldDB" id="A0A388KQ27"/>
<dbReference type="Pfam" id="PF10502">
    <property type="entry name" value="Peptidase_S26"/>
    <property type="match status" value="1"/>
</dbReference>
<dbReference type="EMBL" id="BFEA01000157">
    <property type="protein sequence ID" value="GBG72033.1"/>
    <property type="molecule type" value="Genomic_DNA"/>
</dbReference>
<keyword evidence="10" id="KW-0472">Membrane</keyword>
<dbReference type="GO" id="GO:0004252">
    <property type="term" value="F:serine-type endopeptidase activity"/>
    <property type="evidence" value="ECO:0007669"/>
    <property type="project" value="InterPro"/>
</dbReference>
<name>A0A388KQ27_CHABU</name>
<proteinExistence type="inferred from homology"/>
<evidence type="ECO:0000256" key="1">
    <source>
        <dbReference type="ARBA" id="ARBA00004434"/>
    </source>
</evidence>
<organism evidence="12 13">
    <name type="scientific">Chara braunii</name>
    <name type="common">Braun's stonewort</name>
    <dbReference type="NCBI Taxonomy" id="69332"/>
    <lineage>
        <taxon>Eukaryota</taxon>
        <taxon>Viridiplantae</taxon>
        <taxon>Streptophyta</taxon>
        <taxon>Charophyceae</taxon>
        <taxon>Charales</taxon>
        <taxon>Characeae</taxon>
        <taxon>Chara</taxon>
    </lineage>
</organism>